<dbReference type="InterPro" id="IPR005074">
    <property type="entry name" value="Peptidase_C39"/>
</dbReference>
<gene>
    <name evidence="2" type="ORF">DNK44_15420</name>
</gene>
<dbReference type="GO" id="GO:0016020">
    <property type="term" value="C:membrane"/>
    <property type="evidence" value="ECO:0007669"/>
    <property type="project" value="InterPro"/>
</dbReference>
<sequence>MLNDSAAPEAVDTGLACLVMLARFHNVAASAEQLAHEYAEDGRRFGKAELLLAARKLGL</sequence>
<dbReference type="Gene3D" id="3.90.70.10">
    <property type="entry name" value="Cysteine proteinases"/>
    <property type="match status" value="1"/>
</dbReference>
<dbReference type="AlphaFoldDB" id="A0A4Q9QYN1"/>
<name>A0A4Q9QYN1_9GAMM</name>
<feature type="domain" description="Peptidase C39" evidence="1">
    <location>
        <begin position="10"/>
        <end position="59"/>
    </location>
</feature>
<feature type="non-terminal residue" evidence="2">
    <location>
        <position position="59"/>
    </location>
</feature>
<dbReference type="Proteomes" id="UP000293172">
    <property type="component" value="Unassembled WGS sequence"/>
</dbReference>
<dbReference type="GO" id="GO:0006508">
    <property type="term" value="P:proteolysis"/>
    <property type="evidence" value="ECO:0007669"/>
    <property type="project" value="InterPro"/>
</dbReference>
<dbReference type="Pfam" id="PF03412">
    <property type="entry name" value="Peptidase_C39"/>
    <property type="match status" value="1"/>
</dbReference>
<evidence type="ECO:0000313" key="2">
    <source>
        <dbReference type="EMBL" id="TBU90618.1"/>
    </source>
</evidence>
<accession>A0A4Q9QYN1</accession>
<evidence type="ECO:0000259" key="1">
    <source>
        <dbReference type="Pfam" id="PF03412"/>
    </source>
</evidence>
<reference evidence="2 3" key="1">
    <citation type="submission" date="2018-06" db="EMBL/GenBank/DDBJ databases">
        <title>Three novel Pseudomonas species isolated from symptomatic oak.</title>
        <authorList>
            <person name="Bueno-Gonzalez V."/>
            <person name="Brady C."/>
        </authorList>
    </citation>
    <scope>NUCLEOTIDE SEQUENCE [LARGE SCALE GENOMIC DNA]</scope>
    <source>
        <strain evidence="2 3">P6B</strain>
    </source>
</reference>
<evidence type="ECO:0000313" key="3">
    <source>
        <dbReference type="Proteomes" id="UP000293172"/>
    </source>
</evidence>
<dbReference type="GO" id="GO:0008233">
    <property type="term" value="F:peptidase activity"/>
    <property type="evidence" value="ECO:0007669"/>
    <property type="project" value="InterPro"/>
</dbReference>
<protein>
    <recommendedName>
        <fullName evidence="1">Peptidase C39 domain-containing protein</fullName>
    </recommendedName>
</protein>
<dbReference type="RefSeq" id="WP_131198416.1">
    <property type="nucleotide sequence ID" value="NZ_QJUL01000021.1"/>
</dbReference>
<dbReference type="GO" id="GO:0005524">
    <property type="term" value="F:ATP binding"/>
    <property type="evidence" value="ECO:0007669"/>
    <property type="project" value="InterPro"/>
</dbReference>
<organism evidence="2 3">
    <name type="scientific">Phytopseudomonas dryadis</name>
    <dbReference type="NCBI Taxonomy" id="2487520"/>
    <lineage>
        <taxon>Bacteria</taxon>
        <taxon>Pseudomonadati</taxon>
        <taxon>Pseudomonadota</taxon>
        <taxon>Gammaproteobacteria</taxon>
        <taxon>Pseudomonadales</taxon>
        <taxon>Pseudomonadaceae</taxon>
        <taxon>Phytopseudomonas</taxon>
    </lineage>
</organism>
<dbReference type="EMBL" id="QJUL01000021">
    <property type="protein sequence ID" value="TBU90618.1"/>
    <property type="molecule type" value="Genomic_DNA"/>
</dbReference>
<comment type="caution">
    <text evidence="2">The sequence shown here is derived from an EMBL/GenBank/DDBJ whole genome shotgun (WGS) entry which is preliminary data.</text>
</comment>
<proteinExistence type="predicted"/>